<dbReference type="AlphaFoldDB" id="A0A8S4BHV9"/>
<keyword evidence="1" id="KW-1133">Transmembrane helix</keyword>
<accession>A0A8S4BHV9</accession>
<reference evidence="2" key="1">
    <citation type="submission" date="2021-05" db="EMBL/GenBank/DDBJ databases">
        <authorList>
            <person name="Tigano A."/>
        </authorList>
    </citation>
    <scope>NUCLEOTIDE SEQUENCE</scope>
</reference>
<protein>
    <submittedName>
        <fullName evidence="2">(Atlantic silverside) hypothetical protein</fullName>
    </submittedName>
</protein>
<keyword evidence="1" id="KW-0472">Membrane</keyword>
<gene>
    <name evidence="2" type="ORF">MMEN_LOCUS17496</name>
</gene>
<evidence type="ECO:0000313" key="3">
    <source>
        <dbReference type="Proteomes" id="UP000677803"/>
    </source>
</evidence>
<dbReference type="EMBL" id="CAJRST010036666">
    <property type="protein sequence ID" value="CAG5991340.1"/>
    <property type="molecule type" value="Genomic_DNA"/>
</dbReference>
<dbReference type="Proteomes" id="UP000677803">
    <property type="component" value="Unassembled WGS sequence"/>
</dbReference>
<keyword evidence="1" id="KW-0812">Transmembrane</keyword>
<evidence type="ECO:0000313" key="2">
    <source>
        <dbReference type="EMBL" id="CAG5991340.1"/>
    </source>
</evidence>
<feature type="transmembrane region" description="Helical" evidence="1">
    <location>
        <begin position="29"/>
        <end position="51"/>
    </location>
</feature>
<name>A0A8S4BHV9_9TELE</name>
<proteinExistence type="predicted"/>
<keyword evidence="3" id="KW-1185">Reference proteome</keyword>
<evidence type="ECO:0000256" key="1">
    <source>
        <dbReference type="SAM" id="Phobius"/>
    </source>
</evidence>
<organism evidence="2 3">
    <name type="scientific">Menidia menidia</name>
    <name type="common">Atlantic silverside</name>
    <dbReference type="NCBI Taxonomy" id="238744"/>
    <lineage>
        <taxon>Eukaryota</taxon>
        <taxon>Metazoa</taxon>
        <taxon>Chordata</taxon>
        <taxon>Craniata</taxon>
        <taxon>Vertebrata</taxon>
        <taxon>Euteleostomi</taxon>
        <taxon>Actinopterygii</taxon>
        <taxon>Neopterygii</taxon>
        <taxon>Teleostei</taxon>
        <taxon>Neoteleostei</taxon>
        <taxon>Acanthomorphata</taxon>
        <taxon>Ovalentaria</taxon>
        <taxon>Atherinomorphae</taxon>
        <taxon>Atheriniformes</taxon>
        <taxon>Atherinopsidae</taxon>
        <taxon>Menidiinae</taxon>
        <taxon>Menidia</taxon>
    </lineage>
</organism>
<comment type="caution">
    <text evidence="2">The sequence shown here is derived from an EMBL/GenBank/DDBJ whole genome shotgun (WGS) entry which is preliminary data.</text>
</comment>
<sequence>MDKSSDSIGESTPVCQCAPKTVARRWVPAFPIALCLLMSLSSITVSLLMSLKTYQLENRLQTEMDKAAVFQPSYTAFQNEDGTLVSELSTPIEKFVEEKVTAQMPKYRTARDVGQECACPPGGAVPLASVPLTPGPAVY</sequence>
<dbReference type="OrthoDB" id="5983381at2759"/>